<protein>
    <recommendedName>
        <fullName evidence="3 11">Histone deacetylase</fullName>
        <ecNumber evidence="3 11">3.5.1.98</ecNumber>
    </recommendedName>
</protein>
<evidence type="ECO:0000256" key="3">
    <source>
        <dbReference type="ARBA" id="ARBA00012111"/>
    </source>
</evidence>
<dbReference type="PRINTS" id="PR01270">
    <property type="entry name" value="HDASUPER"/>
</dbReference>
<feature type="domain" description="Arb2-like" evidence="14">
    <location>
        <begin position="511"/>
        <end position="764"/>
    </location>
</feature>
<keyword evidence="16" id="KW-1185">Reference proteome</keyword>
<feature type="compositionally biased region" description="Polar residues" evidence="12">
    <location>
        <begin position="78"/>
        <end position="91"/>
    </location>
</feature>
<evidence type="ECO:0000259" key="14">
    <source>
        <dbReference type="Pfam" id="PF09757"/>
    </source>
</evidence>
<evidence type="ECO:0000256" key="5">
    <source>
        <dbReference type="ARBA" id="ARBA00022801"/>
    </source>
</evidence>
<evidence type="ECO:0000256" key="11">
    <source>
        <dbReference type="PIRNR" id="PIRNR037919"/>
    </source>
</evidence>
<evidence type="ECO:0000256" key="10">
    <source>
        <dbReference type="ARBA" id="ARBA00048287"/>
    </source>
</evidence>
<keyword evidence="4 11" id="KW-0678">Repressor</keyword>
<dbReference type="VEuPathDB" id="FungiDB:ASPVEDRAFT_139554"/>
<dbReference type="STRING" id="1036611.A0A1L9PX96"/>
<dbReference type="Pfam" id="PF00850">
    <property type="entry name" value="Hist_deacetyl"/>
    <property type="match status" value="1"/>
</dbReference>
<dbReference type="Pfam" id="PF09757">
    <property type="entry name" value="Arb2-like"/>
    <property type="match status" value="1"/>
</dbReference>
<evidence type="ECO:0000256" key="7">
    <source>
        <dbReference type="ARBA" id="ARBA00023015"/>
    </source>
</evidence>
<evidence type="ECO:0000259" key="13">
    <source>
        <dbReference type="Pfam" id="PF00850"/>
    </source>
</evidence>
<dbReference type="Proteomes" id="UP000184073">
    <property type="component" value="Unassembled WGS sequence"/>
</dbReference>
<dbReference type="InterPro" id="IPR037138">
    <property type="entry name" value="His_deacetylse_dom_sf"/>
</dbReference>
<dbReference type="GO" id="GO:0040029">
    <property type="term" value="P:epigenetic regulation of gene expression"/>
    <property type="evidence" value="ECO:0007669"/>
    <property type="project" value="TreeGrafter"/>
</dbReference>
<evidence type="ECO:0000256" key="6">
    <source>
        <dbReference type="ARBA" id="ARBA00022853"/>
    </source>
</evidence>
<dbReference type="PANTHER" id="PTHR10625">
    <property type="entry name" value="HISTONE DEACETYLASE HDAC1-RELATED"/>
    <property type="match status" value="1"/>
</dbReference>
<comment type="catalytic activity">
    <reaction evidence="10 11">
        <text>N(6)-acetyl-L-lysyl-[histone] + H2O = L-lysyl-[histone] + acetate</text>
        <dbReference type="Rhea" id="RHEA:58196"/>
        <dbReference type="Rhea" id="RHEA-COMP:9845"/>
        <dbReference type="Rhea" id="RHEA-COMP:11338"/>
        <dbReference type="ChEBI" id="CHEBI:15377"/>
        <dbReference type="ChEBI" id="CHEBI:29969"/>
        <dbReference type="ChEBI" id="CHEBI:30089"/>
        <dbReference type="ChEBI" id="CHEBI:61930"/>
        <dbReference type="EC" id="3.5.1.98"/>
    </reaction>
</comment>
<evidence type="ECO:0000256" key="4">
    <source>
        <dbReference type="ARBA" id="ARBA00022491"/>
    </source>
</evidence>
<feature type="domain" description="Histone deacetylase" evidence="13">
    <location>
        <begin position="152"/>
        <end position="462"/>
    </location>
</feature>
<dbReference type="FunFam" id="3.40.800.20:FF:000005">
    <property type="entry name" value="histone deacetylase 6"/>
    <property type="match status" value="1"/>
</dbReference>
<accession>A0A1L9PX96</accession>
<dbReference type="InterPro" id="IPR000286">
    <property type="entry name" value="HDACs"/>
</dbReference>
<keyword evidence="5 11" id="KW-0378">Hydrolase</keyword>
<dbReference type="GO" id="GO:0031078">
    <property type="term" value="F:histone H3K14 deacetylase activity, hydrolytic mechanism"/>
    <property type="evidence" value="ECO:0007669"/>
    <property type="project" value="UniProtKB-UniRule"/>
</dbReference>
<dbReference type="InterPro" id="IPR017321">
    <property type="entry name" value="Hist_deAcase_II_yeast"/>
</dbReference>
<feature type="compositionally biased region" description="Polar residues" evidence="12">
    <location>
        <begin position="20"/>
        <end position="29"/>
    </location>
</feature>
<proteinExistence type="inferred from homology"/>
<dbReference type="AlphaFoldDB" id="A0A1L9PX96"/>
<dbReference type="OrthoDB" id="424012at2759"/>
<organism evidence="15 16">
    <name type="scientific">Aspergillus versicolor CBS 583.65</name>
    <dbReference type="NCBI Taxonomy" id="1036611"/>
    <lineage>
        <taxon>Eukaryota</taxon>
        <taxon>Fungi</taxon>
        <taxon>Dikarya</taxon>
        <taxon>Ascomycota</taxon>
        <taxon>Pezizomycotina</taxon>
        <taxon>Eurotiomycetes</taxon>
        <taxon>Eurotiomycetidae</taxon>
        <taxon>Eurotiales</taxon>
        <taxon>Aspergillaceae</taxon>
        <taxon>Aspergillus</taxon>
        <taxon>Aspergillus subgen. Nidulantes</taxon>
    </lineage>
</organism>
<dbReference type="SUPFAM" id="SSF52768">
    <property type="entry name" value="Arginase/deacetylase"/>
    <property type="match status" value="1"/>
</dbReference>
<sequence>MVEDEDTVMGEAGLHAANPDFSNRSTSDGAGQLRSHGHLNGGSDPYLAPPLLSQPMQMPVIQTGNSQPLETTILGGKQSESPPKSVLQSNAPADASITDIEKQDSLVEEDSDWSDEDTQVQPGLPLASLPSGLCYDVQMRYHCEVRPTSDVHPEDPRRIYYIFKELCRAGLVDDAESTRPLVARPLKRINARNATEEEISSVHTAAHYAFVESTKDMSDEELIALEHTRDSIYFNKLTFAASLLSVGGAIETCLAVATRKVKNAIAVIRPPGHHAEHDKTMGFCLFNNVSVAARVCQKQLGDSCRKILILDWDVHHGNGIQKAFYDDPNILYISLHVYQDGKFYPGEKEGDWDYCGAGAGVGRNVNIPWPSQGMGDGDYMYAFQQVVMPIAQEFNPDLVIIASGFDAAVGDELGGCFVTPACYAHMTHMLMTLAHGKVAVCLEGGYNFRSISKSALAVTKTLMGDPPDRLHSTSPSEMAISTVRRVIMIQSSYWHCMYPKGPQGEGLWTDRLHDVIRAYQAKQLYDNHKLTSLYIYRTAISRSFENQVLASPNYNQAVPLLVIFHDPPEIMGLPHPVTNRLEAHNCWLADVMKDYVQWAAGKGYGVIDVNIPKHVTTEPAPNRFEDEDENRPTATEELAGYLWDNYIEPNEATEIFLIGIGNAFYGVANLLINRETLYQRVNGVISFVARDPVRAVASHTQVWLSRWYKDNSLVYVSHAHGLWKNPKKPSKRYGNLLESPKEALSEMLVHHKDEVFQWIESRVESPESDETEEQPSSRSPTKATPRES</sequence>
<comment type="function">
    <text evidence="11">Responsible for the deacetylation of lysine residues on the N-terminal part of the core histones (H2A, H2B, H3 and H4). Histone deacetylation gives a tag for epigenetic repression and plays an important role in transcriptional regulation, cell cycle progression and developmental events.</text>
</comment>
<evidence type="ECO:0000313" key="15">
    <source>
        <dbReference type="EMBL" id="OJJ06137.1"/>
    </source>
</evidence>
<keyword evidence="7 11" id="KW-0805">Transcription regulation</keyword>
<comment type="similarity">
    <text evidence="2 11">Belongs to the histone deacetylase family. HD type 2 subfamily.</text>
</comment>
<dbReference type="EMBL" id="KV878134">
    <property type="protein sequence ID" value="OJJ06137.1"/>
    <property type="molecule type" value="Genomic_DNA"/>
</dbReference>
<dbReference type="InterPro" id="IPR023696">
    <property type="entry name" value="Ureohydrolase_dom_sf"/>
</dbReference>
<dbReference type="GeneID" id="63723098"/>
<dbReference type="ESTHER" id="aspve-a0a1l9px96">
    <property type="family name" value="Arb2_domain"/>
</dbReference>
<comment type="subcellular location">
    <subcellularLocation>
        <location evidence="1 11">Nucleus</location>
    </subcellularLocation>
</comment>
<feature type="region of interest" description="Disordered" evidence="12">
    <location>
        <begin position="68"/>
        <end position="100"/>
    </location>
</feature>
<dbReference type="InterPro" id="IPR023801">
    <property type="entry name" value="His_deacetylse_dom"/>
</dbReference>
<keyword evidence="9 11" id="KW-0539">Nucleus</keyword>
<reference evidence="16" key="1">
    <citation type="journal article" date="2017" name="Genome Biol.">
        <title>Comparative genomics reveals high biological diversity and specific adaptations in the industrially and medically important fungal genus Aspergillus.</title>
        <authorList>
            <person name="de Vries R.P."/>
            <person name="Riley R."/>
            <person name="Wiebenga A."/>
            <person name="Aguilar-Osorio G."/>
            <person name="Amillis S."/>
            <person name="Uchima C.A."/>
            <person name="Anderluh G."/>
            <person name="Asadollahi M."/>
            <person name="Askin M."/>
            <person name="Barry K."/>
            <person name="Battaglia E."/>
            <person name="Bayram O."/>
            <person name="Benocci T."/>
            <person name="Braus-Stromeyer S.A."/>
            <person name="Caldana C."/>
            <person name="Canovas D."/>
            <person name="Cerqueira G.C."/>
            <person name="Chen F."/>
            <person name="Chen W."/>
            <person name="Choi C."/>
            <person name="Clum A."/>
            <person name="Dos Santos R.A."/>
            <person name="Damasio A.R."/>
            <person name="Diallinas G."/>
            <person name="Emri T."/>
            <person name="Fekete E."/>
            <person name="Flipphi M."/>
            <person name="Freyberg S."/>
            <person name="Gallo A."/>
            <person name="Gournas C."/>
            <person name="Habgood R."/>
            <person name="Hainaut M."/>
            <person name="Harispe M.L."/>
            <person name="Henrissat B."/>
            <person name="Hilden K.S."/>
            <person name="Hope R."/>
            <person name="Hossain A."/>
            <person name="Karabika E."/>
            <person name="Karaffa L."/>
            <person name="Karanyi Z."/>
            <person name="Krasevec N."/>
            <person name="Kuo A."/>
            <person name="Kusch H."/>
            <person name="LaButti K."/>
            <person name="Lagendijk E.L."/>
            <person name="Lapidus A."/>
            <person name="Levasseur A."/>
            <person name="Lindquist E."/>
            <person name="Lipzen A."/>
            <person name="Logrieco A.F."/>
            <person name="MacCabe A."/>
            <person name="Maekelae M.R."/>
            <person name="Malavazi I."/>
            <person name="Melin P."/>
            <person name="Meyer V."/>
            <person name="Mielnichuk N."/>
            <person name="Miskei M."/>
            <person name="Molnar A.P."/>
            <person name="Mule G."/>
            <person name="Ngan C.Y."/>
            <person name="Orejas M."/>
            <person name="Orosz E."/>
            <person name="Ouedraogo J.P."/>
            <person name="Overkamp K.M."/>
            <person name="Park H.-S."/>
            <person name="Perrone G."/>
            <person name="Piumi F."/>
            <person name="Punt P.J."/>
            <person name="Ram A.F."/>
            <person name="Ramon A."/>
            <person name="Rauscher S."/>
            <person name="Record E."/>
            <person name="Riano-Pachon D.M."/>
            <person name="Robert V."/>
            <person name="Roehrig J."/>
            <person name="Ruller R."/>
            <person name="Salamov A."/>
            <person name="Salih N.S."/>
            <person name="Samson R.A."/>
            <person name="Sandor E."/>
            <person name="Sanguinetti M."/>
            <person name="Schuetze T."/>
            <person name="Sepcic K."/>
            <person name="Shelest E."/>
            <person name="Sherlock G."/>
            <person name="Sophianopoulou V."/>
            <person name="Squina F.M."/>
            <person name="Sun H."/>
            <person name="Susca A."/>
            <person name="Todd R.B."/>
            <person name="Tsang A."/>
            <person name="Unkles S.E."/>
            <person name="van de Wiele N."/>
            <person name="van Rossen-Uffink D."/>
            <person name="Oliveira J.V."/>
            <person name="Vesth T.C."/>
            <person name="Visser J."/>
            <person name="Yu J.-H."/>
            <person name="Zhou M."/>
            <person name="Andersen M.R."/>
            <person name="Archer D.B."/>
            <person name="Baker S.E."/>
            <person name="Benoit I."/>
            <person name="Brakhage A.A."/>
            <person name="Braus G.H."/>
            <person name="Fischer R."/>
            <person name="Frisvad J.C."/>
            <person name="Goldman G.H."/>
            <person name="Houbraken J."/>
            <person name="Oakley B."/>
            <person name="Pocsi I."/>
            <person name="Scazzocchio C."/>
            <person name="Seiboth B."/>
            <person name="vanKuyk P.A."/>
            <person name="Wortman J."/>
            <person name="Dyer P.S."/>
            <person name="Grigoriev I.V."/>
        </authorList>
    </citation>
    <scope>NUCLEOTIDE SEQUENCE [LARGE SCALE GENOMIC DNA]</scope>
    <source>
        <strain evidence="16">CBS 583.65</strain>
    </source>
</reference>
<dbReference type="PANTHER" id="PTHR10625:SF5">
    <property type="entry name" value="HISTONE DEACETYLASE"/>
    <property type="match status" value="1"/>
</dbReference>
<dbReference type="PIRSF" id="PIRSF037919">
    <property type="entry name" value="HDAC_II_yeast"/>
    <property type="match status" value="1"/>
</dbReference>
<dbReference type="RefSeq" id="XP_040671899.1">
    <property type="nucleotide sequence ID" value="XM_040807587.1"/>
</dbReference>
<keyword evidence="6 11" id="KW-0156">Chromatin regulator</keyword>
<evidence type="ECO:0000256" key="2">
    <source>
        <dbReference type="ARBA" id="ARBA00007738"/>
    </source>
</evidence>
<evidence type="ECO:0000256" key="12">
    <source>
        <dbReference type="SAM" id="MobiDB-lite"/>
    </source>
</evidence>
<evidence type="ECO:0000313" key="16">
    <source>
        <dbReference type="Proteomes" id="UP000184073"/>
    </source>
</evidence>
<dbReference type="Gene3D" id="3.40.800.20">
    <property type="entry name" value="Histone deacetylase domain"/>
    <property type="match status" value="1"/>
</dbReference>
<keyword evidence="8 11" id="KW-0804">Transcription</keyword>
<gene>
    <name evidence="15" type="ORF">ASPVEDRAFT_139554</name>
</gene>
<feature type="region of interest" description="Disordered" evidence="12">
    <location>
        <begin position="1"/>
        <end position="52"/>
    </location>
</feature>
<feature type="region of interest" description="Disordered" evidence="12">
    <location>
        <begin position="763"/>
        <end position="788"/>
    </location>
</feature>
<dbReference type="InterPro" id="IPR019154">
    <property type="entry name" value="Arb2-like_domain"/>
</dbReference>
<dbReference type="EC" id="3.5.1.98" evidence="3 11"/>
<evidence type="ECO:0000256" key="9">
    <source>
        <dbReference type="ARBA" id="ARBA00023242"/>
    </source>
</evidence>
<evidence type="ECO:0000256" key="8">
    <source>
        <dbReference type="ARBA" id="ARBA00023163"/>
    </source>
</evidence>
<name>A0A1L9PX96_ASPVE</name>
<evidence type="ECO:0000256" key="1">
    <source>
        <dbReference type="ARBA" id="ARBA00004123"/>
    </source>
</evidence>
<dbReference type="GO" id="GO:0000118">
    <property type="term" value="C:histone deacetylase complex"/>
    <property type="evidence" value="ECO:0007669"/>
    <property type="project" value="TreeGrafter"/>
</dbReference>